<keyword evidence="1" id="KW-0813">Transport</keyword>
<dbReference type="InterPro" id="IPR003593">
    <property type="entry name" value="AAA+_ATPase"/>
</dbReference>
<accession>A0ABN6XGG3</accession>
<evidence type="ECO:0000256" key="2">
    <source>
        <dbReference type="ARBA" id="ARBA00022741"/>
    </source>
</evidence>
<evidence type="ECO:0000259" key="4">
    <source>
        <dbReference type="PROSITE" id="PS50893"/>
    </source>
</evidence>
<gene>
    <name evidence="5" type="ORF">GCM10025865_32100</name>
</gene>
<feature type="domain" description="ABC transporter" evidence="4">
    <location>
        <begin position="2"/>
        <end position="223"/>
    </location>
</feature>
<sequence length="224" mass="23778">MLEATKLAVGYADVPVCAPVDVRVRPGEILAIVGPNGSGKSTLLRTFLGLLAPITGTVRAFGRTVDERERDFRARVVGVLDDDAFFPGLTVREHLVLTARGHSVADAGPLTDDVMGRFGLTELARAVPSALSSGQRRRFLLASAFVRPREIVLLDEPEQRLDTRMRAELGRMLVAEAGEGSAVVVATHDPGLVASTGARGLVVSDESCRVVDNAGALAVLAEER</sequence>
<dbReference type="InterPro" id="IPR003439">
    <property type="entry name" value="ABC_transporter-like_ATP-bd"/>
</dbReference>
<dbReference type="PROSITE" id="PS00211">
    <property type="entry name" value="ABC_TRANSPORTER_1"/>
    <property type="match status" value="1"/>
</dbReference>
<dbReference type="SUPFAM" id="SSF52540">
    <property type="entry name" value="P-loop containing nucleoside triphosphate hydrolases"/>
    <property type="match status" value="1"/>
</dbReference>
<organism evidence="5 6">
    <name type="scientific">Paraoerskovia sediminicola</name>
    <dbReference type="NCBI Taxonomy" id="1138587"/>
    <lineage>
        <taxon>Bacteria</taxon>
        <taxon>Bacillati</taxon>
        <taxon>Actinomycetota</taxon>
        <taxon>Actinomycetes</taxon>
        <taxon>Micrococcales</taxon>
        <taxon>Cellulomonadaceae</taxon>
        <taxon>Paraoerskovia</taxon>
    </lineage>
</organism>
<proteinExistence type="predicted"/>
<dbReference type="RefSeq" id="WP_286218009.1">
    <property type="nucleotide sequence ID" value="NZ_AP027729.1"/>
</dbReference>
<keyword evidence="3 5" id="KW-0067">ATP-binding</keyword>
<dbReference type="GO" id="GO:0005524">
    <property type="term" value="F:ATP binding"/>
    <property type="evidence" value="ECO:0007669"/>
    <property type="project" value="UniProtKB-KW"/>
</dbReference>
<dbReference type="PANTHER" id="PTHR42939">
    <property type="entry name" value="ABC TRANSPORTER ATP-BINDING PROTEIN ALBC-RELATED"/>
    <property type="match status" value="1"/>
</dbReference>
<dbReference type="PROSITE" id="PS50893">
    <property type="entry name" value="ABC_TRANSPORTER_2"/>
    <property type="match status" value="1"/>
</dbReference>
<evidence type="ECO:0000313" key="5">
    <source>
        <dbReference type="EMBL" id="BDZ43911.1"/>
    </source>
</evidence>
<dbReference type="Proteomes" id="UP001321475">
    <property type="component" value="Chromosome"/>
</dbReference>
<name>A0ABN6XGG3_9CELL</name>
<keyword evidence="6" id="KW-1185">Reference proteome</keyword>
<evidence type="ECO:0000256" key="1">
    <source>
        <dbReference type="ARBA" id="ARBA00022448"/>
    </source>
</evidence>
<evidence type="ECO:0000313" key="6">
    <source>
        <dbReference type="Proteomes" id="UP001321475"/>
    </source>
</evidence>
<dbReference type="Pfam" id="PF00005">
    <property type="entry name" value="ABC_tran"/>
    <property type="match status" value="1"/>
</dbReference>
<evidence type="ECO:0000256" key="3">
    <source>
        <dbReference type="ARBA" id="ARBA00022840"/>
    </source>
</evidence>
<dbReference type="InterPro" id="IPR051782">
    <property type="entry name" value="ABC_Transporter_VariousFunc"/>
</dbReference>
<dbReference type="Gene3D" id="3.40.50.300">
    <property type="entry name" value="P-loop containing nucleotide triphosphate hydrolases"/>
    <property type="match status" value="1"/>
</dbReference>
<dbReference type="InterPro" id="IPR017871">
    <property type="entry name" value="ABC_transporter-like_CS"/>
</dbReference>
<dbReference type="InterPro" id="IPR027417">
    <property type="entry name" value="P-loop_NTPase"/>
</dbReference>
<protein>
    <submittedName>
        <fullName evidence="5">ABC transporter ATP-binding protein</fullName>
    </submittedName>
</protein>
<dbReference type="SMART" id="SM00382">
    <property type="entry name" value="AAA"/>
    <property type="match status" value="1"/>
</dbReference>
<dbReference type="PANTHER" id="PTHR42939:SF1">
    <property type="entry name" value="ABC TRANSPORTER ATP-BINDING PROTEIN ALBC-RELATED"/>
    <property type="match status" value="1"/>
</dbReference>
<dbReference type="EMBL" id="AP027729">
    <property type="protein sequence ID" value="BDZ43911.1"/>
    <property type="molecule type" value="Genomic_DNA"/>
</dbReference>
<reference evidence="6" key="1">
    <citation type="journal article" date="2019" name="Int. J. Syst. Evol. Microbiol.">
        <title>The Global Catalogue of Microorganisms (GCM) 10K type strain sequencing project: providing services to taxonomists for standard genome sequencing and annotation.</title>
        <authorList>
            <consortium name="The Broad Institute Genomics Platform"/>
            <consortium name="The Broad Institute Genome Sequencing Center for Infectious Disease"/>
            <person name="Wu L."/>
            <person name="Ma J."/>
        </authorList>
    </citation>
    <scope>NUCLEOTIDE SEQUENCE [LARGE SCALE GENOMIC DNA]</scope>
    <source>
        <strain evidence="6">NBRC 108565</strain>
    </source>
</reference>
<keyword evidence="2" id="KW-0547">Nucleotide-binding</keyword>